<dbReference type="AlphaFoldDB" id="A0A4Y2MC90"/>
<evidence type="ECO:0000313" key="1">
    <source>
        <dbReference type="EMBL" id="GBN24020.1"/>
    </source>
</evidence>
<accession>A0A4Y2MC90</accession>
<name>A0A4Y2MC90_ARAVE</name>
<comment type="caution">
    <text evidence="1">The sequence shown here is derived from an EMBL/GenBank/DDBJ whole genome shotgun (WGS) entry which is preliminary data.</text>
</comment>
<evidence type="ECO:0000313" key="2">
    <source>
        <dbReference type="Proteomes" id="UP000499080"/>
    </source>
</evidence>
<organism evidence="1 2">
    <name type="scientific">Araneus ventricosus</name>
    <name type="common">Orbweaver spider</name>
    <name type="synonym">Epeira ventricosa</name>
    <dbReference type="NCBI Taxonomy" id="182803"/>
    <lineage>
        <taxon>Eukaryota</taxon>
        <taxon>Metazoa</taxon>
        <taxon>Ecdysozoa</taxon>
        <taxon>Arthropoda</taxon>
        <taxon>Chelicerata</taxon>
        <taxon>Arachnida</taxon>
        <taxon>Araneae</taxon>
        <taxon>Araneomorphae</taxon>
        <taxon>Entelegynae</taxon>
        <taxon>Araneoidea</taxon>
        <taxon>Araneidae</taxon>
        <taxon>Araneus</taxon>
    </lineage>
</organism>
<proteinExistence type="predicted"/>
<sequence>MKFLIYSFLPFGLVIKSRPQDPNTMCSGPIPLKIHPVCGLVKAKSAVVLTLAYCEIYRAGTGSGVALNIRPWFSITRSVSKYCLVLL</sequence>
<reference evidence="1 2" key="1">
    <citation type="journal article" date="2019" name="Sci. Rep.">
        <title>Orb-weaving spider Araneus ventricosus genome elucidates the spidroin gene catalogue.</title>
        <authorList>
            <person name="Kono N."/>
            <person name="Nakamura H."/>
            <person name="Ohtoshi R."/>
            <person name="Moran D.A.P."/>
            <person name="Shinohara A."/>
            <person name="Yoshida Y."/>
            <person name="Fujiwara M."/>
            <person name="Mori M."/>
            <person name="Tomita M."/>
            <person name="Arakawa K."/>
        </authorList>
    </citation>
    <scope>NUCLEOTIDE SEQUENCE [LARGE SCALE GENOMIC DNA]</scope>
</reference>
<dbReference type="EMBL" id="BGPR01007069">
    <property type="protein sequence ID" value="GBN24020.1"/>
    <property type="molecule type" value="Genomic_DNA"/>
</dbReference>
<dbReference type="Proteomes" id="UP000499080">
    <property type="component" value="Unassembled WGS sequence"/>
</dbReference>
<protein>
    <submittedName>
        <fullName evidence="1">Uncharacterized protein</fullName>
    </submittedName>
</protein>
<gene>
    <name evidence="1" type="ORF">AVEN_14275_1</name>
</gene>
<keyword evidence="2" id="KW-1185">Reference proteome</keyword>